<reference evidence="1 2" key="1">
    <citation type="journal article" date="2014" name="Arch. Virol.">
        <title>Complete genome sequence of Tunisvirus, a new member of the proposed family Marseilleviridae.</title>
        <authorList>
            <person name="Aherfi S."/>
            <person name="Boughalmi M."/>
            <person name="Pagnier I."/>
            <person name="Fournous G."/>
            <person name="La Scola B."/>
            <person name="Raoult D."/>
            <person name="Colson P."/>
        </authorList>
    </citation>
    <scope>NUCLEOTIDE SEQUENCE [LARGE SCALE GENOMIC DNA]</scope>
    <source>
        <strain evidence="1 2">U484</strain>
    </source>
</reference>
<evidence type="ECO:0000313" key="2">
    <source>
        <dbReference type="Proteomes" id="UP000232615"/>
    </source>
</evidence>
<accession>V9SES1</accession>
<evidence type="ECO:0000313" key="1">
    <source>
        <dbReference type="EMBL" id="AHC54806.1"/>
    </source>
</evidence>
<dbReference type="Pfam" id="PF19083">
    <property type="entry name" value="DUF5774"/>
    <property type="match status" value="1"/>
</dbReference>
<protein>
    <submittedName>
        <fullName evidence="1">Uncharacterized protein</fullName>
    </submittedName>
</protein>
<name>V9SES1_9VIRU</name>
<dbReference type="Proteomes" id="UP000232615">
    <property type="component" value="Segment"/>
</dbReference>
<sequence length="150" mass="17526">MSKKYVKVKDFNWRCNSSIFRKWEEEGSDNIASLKESISMAQFGEVVEGKLLWIRMGFKKMPLILAKDAKLQELEKTVFPQIFNNYFLPGGVLFYATRAKILDTKSKAPGTTFITQKNFWKVLKDEDFIELRMTKDAHMCCFPWSTKGKF</sequence>
<dbReference type="EMBL" id="KF483846">
    <property type="protein sequence ID" value="AHC54806.1"/>
    <property type="molecule type" value="Genomic_DNA"/>
</dbReference>
<gene>
    <name evidence="1" type="ORF">TNS_ORF88</name>
</gene>
<keyword evidence="2" id="KW-1185">Reference proteome</keyword>
<dbReference type="InterPro" id="IPR043923">
    <property type="entry name" value="DUF5774"/>
</dbReference>
<proteinExistence type="predicted"/>
<organism evidence="1 2">
    <name type="scientific">Tunisvirus fontaine2</name>
    <dbReference type="NCBI Taxonomy" id="1421067"/>
    <lineage>
        <taxon>Viruses</taxon>
        <taxon>Varidnaviria</taxon>
        <taxon>Bamfordvirae</taxon>
        <taxon>Nucleocytoviricota</taxon>
        <taxon>Megaviricetes</taxon>
        <taxon>Pimascovirales</taxon>
        <taxon>Pimascovirales incertae sedis</taxon>
        <taxon>Marseilleviridae</taxon>
        <taxon>Losannavirus</taxon>
        <taxon>Losannavirus tunisense</taxon>
    </lineage>
</organism>